<dbReference type="AlphaFoldDB" id="A0A6J5F6Y9"/>
<evidence type="ECO:0000313" key="2">
    <source>
        <dbReference type="Proteomes" id="UP000494363"/>
    </source>
</evidence>
<keyword evidence="2" id="KW-1185">Reference proteome</keyword>
<gene>
    <name evidence="1" type="ORF">LMG29542_07947</name>
</gene>
<proteinExistence type="predicted"/>
<sequence>MFVIRYSLFVIRYEDVFIEEQILFSMNLSLNFSLVKTQKWQRLAHVEHRATTGCLVNLFCAPCRPMLT</sequence>
<dbReference type="EMBL" id="CADIKH010000134">
    <property type="protein sequence ID" value="CAB3774569.1"/>
    <property type="molecule type" value="Genomic_DNA"/>
</dbReference>
<reference evidence="1 2" key="1">
    <citation type="submission" date="2020-04" db="EMBL/GenBank/DDBJ databases">
        <authorList>
            <person name="De Canck E."/>
        </authorList>
    </citation>
    <scope>NUCLEOTIDE SEQUENCE [LARGE SCALE GENOMIC DNA]</scope>
    <source>
        <strain evidence="1 2">LMG 29542</strain>
    </source>
</reference>
<accession>A0A6J5F6Y9</accession>
<organism evidence="1 2">
    <name type="scientific">Paraburkholderia humisilvae</name>
    <dbReference type="NCBI Taxonomy" id="627669"/>
    <lineage>
        <taxon>Bacteria</taxon>
        <taxon>Pseudomonadati</taxon>
        <taxon>Pseudomonadota</taxon>
        <taxon>Betaproteobacteria</taxon>
        <taxon>Burkholderiales</taxon>
        <taxon>Burkholderiaceae</taxon>
        <taxon>Paraburkholderia</taxon>
    </lineage>
</organism>
<name>A0A6J5F6Y9_9BURK</name>
<dbReference type="Proteomes" id="UP000494363">
    <property type="component" value="Unassembled WGS sequence"/>
</dbReference>
<protein>
    <submittedName>
        <fullName evidence="1">Uncharacterized protein</fullName>
    </submittedName>
</protein>
<evidence type="ECO:0000313" key="1">
    <source>
        <dbReference type="EMBL" id="CAB3774569.1"/>
    </source>
</evidence>